<dbReference type="GO" id="GO:0000731">
    <property type="term" value="P:DNA synthesis involved in DNA repair"/>
    <property type="evidence" value="ECO:0007669"/>
    <property type="project" value="TreeGrafter"/>
</dbReference>
<name>A0A7X3CQ22_9BACL</name>
<sequence>MDLFDYNYEERREVVEPLSERFRPRSLDDIAGQQHLIGKGKLLRNLIEQDRVSSMILQGPPSSGKTSLAAVISRLTSAHFVKLNAVSLTVAELRGVFAKALDDLKLYGHKTIVFIDEIHAMKSNVQEALLPVVENGTITLIGATTESIAHDIIPPLASRCRIYRLEALSEAEIKRVILEALNDPERGLGKLKVSIETEALDYLADICNGDIRNALNALENAVYSLTDADTVDLATVQQAFQFRLNAVTTNDMYNLTSAFCKSIRGSQTDAALYWMARLLESGVDPLYIARRMVVHSSEDIGMANPHALQIALAAKDAVLFLGMPEARIPLAQAAVYLCESPKSNSAYKAIARAFDTVKNNRAYPVPDSIKDGSKTYVNPIDHPDRAGKVQYMPEPLKDAKFYEPQNSGVEAKIYMKKQ</sequence>
<dbReference type="InterPro" id="IPR021886">
    <property type="entry name" value="MgsA_C"/>
</dbReference>
<reference evidence="5 6" key="1">
    <citation type="submission" date="2019-11" db="EMBL/GenBank/DDBJ databases">
        <title>Draft genome sequences of five Paenibacillus species of dairy origin.</title>
        <authorList>
            <person name="Olajide A.M."/>
            <person name="Chen S."/>
            <person name="Lapointe G."/>
        </authorList>
    </citation>
    <scope>NUCLEOTIDE SEQUENCE [LARGE SCALE GENOMIC DNA]</scope>
    <source>
        <strain evidence="5 6">2CS3</strain>
    </source>
</reference>
<organism evidence="5 6">
    <name type="scientific">Paenibacillus validus</name>
    <dbReference type="NCBI Taxonomy" id="44253"/>
    <lineage>
        <taxon>Bacteria</taxon>
        <taxon>Bacillati</taxon>
        <taxon>Bacillota</taxon>
        <taxon>Bacilli</taxon>
        <taxon>Bacillales</taxon>
        <taxon>Paenibacillaceae</taxon>
        <taxon>Paenibacillus</taxon>
    </lineage>
</organism>
<proteinExistence type="inferred from homology"/>
<dbReference type="GO" id="GO:0016887">
    <property type="term" value="F:ATP hydrolysis activity"/>
    <property type="evidence" value="ECO:0007669"/>
    <property type="project" value="InterPro"/>
</dbReference>
<keyword evidence="2" id="KW-0547">Nucleotide-binding</keyword>
<dbReference type="CDD" id="cd18139">
    <property type="entry name" value="HLD_clamp_RarA"/>
    <property type="match status" value="1"/>
</dbReference>
<dbReference type="PANTHER" id="PTHR13779">
    <property type="entry name" value="WERNER HELICASE-INTERACTING PROTEIN 1 FAMILY MEMBER"/>
    <property type="match status" value="1"/>
</dbReference>
<dbReference type="Proteomes" id="UP000450917">
    <property type="component" value="Unassembled WGS sequence"/>
</dbReference>
<protein>
    <submittedName>
        <fullName evidence="5">AAA family ATPase</fullName>
    </submittedName>
</protein>
<dbReference type="InterPro" id="IPR003959">
    <property type="entry name" value="ATPase_AAA_core"/>
</dbReference>
<evidence type="ECO:0000313" key="6">
    <source>
        <dbReference type="Proteomes" id="UP000450917"/>
    </source>
</evidence>
<accession>A0A7X3CQ22</accession>
<keyword evidence="3" id="KW-0067">ATP-binding</keyword>
<dbReference type="CDD" id="cd00009">
    <property type="entry name" value="AAA"/>
    <property type="match status" value="1"/>
</dbReference>
<dbReference type="RefSeq" id="WP_155613778.1">
    <property type="nucleotide sequence ID" value="NZ_JBDLZV010000001.1"/>
</dbReference>
<evidence type="ECO:0000256" key="1">
    <source>
        <dbReference type="ARBA" id="ARBA00008959"/>
    </source>
</evidence>
<feature type="domain" description="AAA+ ATPase" evidence="4">
    <location>
        <begin position="51"/>
        <end position="168"/>
    </location>
</feature>
<comment type="caution">
    <text evidence="5">The sequence shown here is derived from an EMBL/GenBank/DDBJ whole genome shotgun (WGS) entry which is preliminary data.</text>
</comment>
<dbReference type="Pfam" id="PF00004">
    <property type="entry name" value="AAA"/>
    <property type="match status" value="1"/>
</dbReference>
<gene>
    <name evidence="5" type="ORF">GNP93_00725</name>
</gene>
<dbReference type="GO" id="GO:0003677">
    <property type="term" value="F:DNA binding"/>
    <property type="evidence" value="ECO:0007669"/>
    <property type="project" value="InterPro"/>
</dbReference>
<dbReference type="SUPFAM" id="SSF52540">
    <property type="entry name" value="P-loop containing nucleoside triphosphate hydrolases"/>
    <property type="match status" value="1"/>
</dbReference>
<dbReference type="Pfam" id="PF12002">
    <property type="entry name" value="MgsA_C"/>
    <property type="match status" value="1"/>
</dbReference>
<dbReference type="SMART" id="SM00382">
    <property type="entry name" value="AAA"/>
    <property type="match status" value="1"/>
</dbReference>
<dbReference type="FunFam" id="1.20.272.10:FF:000001">
    <property type="entry name" value="Putative AAA family ATPase"/>
    <property type="match status" value="1"/>
</dbReference>
<dbReference type="PANTHER" id="PTHR13779:SF7">
    <property type="entry name" value="ATPASE WRNIP1"/>
    <property type="match status" value="1"/>
</dbReference>
<comment type="similarity">
    <text evidence="1">Belongs to the AAA ATPase family. RarA/MGS1/WRNIP1 subfamily.</text>
</comment>
<dbReference type="SUPFAM" id="SSF48019">
    <property type="entry name" value="post-AAA+ oligomerization domain-like"/>
    <property type="match status" value="1"/>
</dbReference>
<dbReference type="GO" id="GO:0008047">
    <property type="term" value="F:enzyme activator activity"/>
    <property type="evidence" value="ECO:0007669"/>
    <property type="project" value="TreeGrafter"/>
</dbReference>
<dbReference type="Gene3D" id="1.10.8.60">
    <property type="match status" value="1"/>
</dbReference>
<dbReference type="InterPro" id="IPR003593">
    <property type="entry name" value="AAA+_ATPase"/>
</dbReference>
<dbReference type="InterPro" id="IPR051314">
    <property type="entry name" value="AAA_ATPase_RarA/MGS1/WRNIP1"/>
</dbReference>
<dbReference type="Pfam" id="PF16193">
    <property type="entry name" value="AAA_assoc_2"/>
    <property type="match status" value="1"/>
</dbReference>
<dbReference type="InterPro" id="IPR008921">
    <property type="entry name" value="DNA_pol3_clamp-load_cplx_C"/>
</dbReference>
<evidence type="ECO:0000313" key="5">
    <source>
        <dbReference type="EMBL" id="MUG69190.1"/>
    </source>
</evidence>
<dbReference type="GO" id="GO:0005524">
    <property type="term" value="F:ATP binding"/>
    <property type="evidence" value="ECO:0007669"/>
    <property type="project" value="UniProtKB-KW"/>
</dbReference>
<keyword evidence="6" id="KW-1185">Reference proteome</keyword>
<dbReference type="InterPro" id="IPR032423">
    <property type="entry name" value="AAA_assoc_2"/>
</dbReference>
<dbReference type="AlphaFoldDB" id="A0A7X3CQ22"/>
<dbReference type="InterPro" id="IPR027417">
    <property type="entry name" value="P-loop_NTPase"/>
</dbReference>
<dbReference type="Gene3D" id="3.40.50.300">
    <property type="entry name" value="P-loop containing nucleotide triphosphate hydrolases"/>
    <property type="match status" value="1"/>
</dbReference>
<evidence type="ECO:0000256" key="3">
    <source>
        <dbReference type="ARBA" id="ARBA00022840"/>
    </source>
</evidence>
<dbReference type="Gene3D" id="1.10.3710.10">
    <property type="entry name" value="DNA polymerase III clamp loader subunits, C-terminal domain"/>
    <property type="match status" value="1"/>
</dbReference>
<evidence type="ECO:0000256" key="2">
    <source>
        <dbReference type="ARBA" id="ARBA00022741"/>
    </source>
</evidence>
<dbReference type="EMBL" id="WNZX01000001">
    <property type="protein sequence ID" value="MUG69190.1"/>
    <property type="molecule type" value="Genomic_DNA"/>
</dbReference>
<dbReference type="GO" id="GO:0006261">
    <property type="term" value="P:DNA-templated DNA replication"/>
    <property type="evidence" value="ECO:0007669"/>
    <property type="project" value="TreeGrafter"/>
</dbReference>
<dbReference type="GO" id="GO:0017116">
    <property type="term" value="F:single-stranded DNA helicase activity"/>
    <property type="evidence" value="ECO:0007669"/>
    <property type="project" value="TreeGrafter"/>
</dbReference>
<dbReference type="Gene3D" id="1.20.272.10">
    <property type="match status" value="1"/>
</dbReference>
<evidence type="ECO:0000259" key="4">
    <source>
        <dbReference type="SMART" id="SM00382"/>
    </source>
</evidence>